<dbReference type="Proteomes" id="UP001056460">
    <property type="component" value="Segment"/>
</dbReference>
<reference evidence="1" key="1">
    <citation type="journal article" date="2022" name="Viruses">
        <title>Isolation of novel Xanthomonas phages for the plant pathogens X. translucens and X. campestris.</title>
        <authorList>
            <person name="Erdrich S.H."/>
            <person name="Sharma V."/>
            <person name="Schurr U."/>
            <person name="Arsova B."/>
            <person name="Frunzke J."/>
        </authorList>
    </citation>
    <scope>NUCLEOTIDE SEQUENCE</scope>
</reference>
<sequence length="173" mass="19684">MTARKLYHDGRPELELGQRVTFTHKAVPVIREISSRSYDRQRFMGREVMQWSKGSAAKHAVVITGVFVGWRNAQEGTIRYDREDGNSFKVSDRPLVALVAYDDRRSPVMVHFTDLTPCLNLEDRRLAAKIDAVAELDWRLSHKRLLGEASESEVSVGLDVIKQYRAELGEVGQ</sequence>
<protein>
    <submittedName>
        <fullName evidence="1">Uncharacterized protein</fullName>
    </submittedName>
</protein>
<proteinExistence type="predicted"/>
<organism evidence="1 2">
    <name type="scientific">Xanthomonas phage Mallos</name>
    <dbReference type="NCBI Taxonomy" id="2939131"/>
    <lineage>
        <taxon>Viruses</taxon>
        <taxon>Duplodnaviria</taxon>
        <taxon>Heunggongvirae</taxon>
        <taxon>Uroviricota</taxon>
        <taxon>Caudoviricetes</taxon>
        <taxon>Mesyanzhinovviridae</taxon>
        <taxon>Bradleyvirinae</taxon>
        <taxon>Mallosvirus</taxon>
        <taxon>Mallosvirus mallos</taxon>
    </lineage>
</organism>
<dbReference type="EMBL" id="ON189047">
    <property type="protein sequence ID" value="URA07116.1"/>
    <property type="molecule type" value="Genomic_DNA"/>
</dbReference>
<evidence type="ECO:0000313" key="2">
    <source>
        <dbReference type="Proteomes" id="UP001056460"/>
    </source>
</evidence>
<keyword evidence="2" id="KW-1185">Reference proteome</keyword>
<name>A0A9E7E1E6_9CAUD</name>
<accession>A0A9E7E1E6</accession>
<evidence type="ECO:0000313" key="1">
    <source>
        <dbReference type="EMBL" id="URA07116.1"/>
    </source>
</evidence>
<gene>
    <name evidence="1" type="ORF">Mallos_BL6008</name>
</gene>